<feature type="compositionally biased region" description="Acidic residues" evidence="2">
    <location>
        <begin position="74"/>
        <end position="85"/>
    </location>
</feature>
<accession>G3AY80</accession>
<evidence type="ECO:0000313" key="4">
    <source>
        <dbReference type="Proteomes" id="UP000000707"/>
    </source>
</evidence>
<proteinExistence type="predicted"/>
<dbReference type="PANTHER" id="PTHR23082:SF0">
    <property type="entry name" value="GENERAL TRANSCRIPTION FACTOR 3C POLYPEPTIDE 3"/>
    <property type="match status" value="1"/>
</dbReference>
<feature type="repeat" description="TPR" evidence="1">
    <location>
        <begin position="443"/>
        <end position="476"/>
    </location>
</feature>
<feature type="region of interest" description="Disordered" evidence="2">
    <location>
        <begin position="1"/>
        <end position="85"/>
    </location>
</feature>
<dbReference type="OrthoDB" id="9991317at2759"/>
<dbReference type="InterPro" id="IPR011990">
    <property type="entry name" value="TPR-like_helical_dom_sf"/>
</dbReference>
<feature type="compositionally biased region" description="Acidic residues" evidence="2">
    <location>
        <begin position="36"/>
        <end position="49"/>
    </location>
</feature>
<evidence type="ECO:0000313" key="3">
    <source>
        <dbReference type="EMBL" id="EGV65785.1"/>
    </source>
</evidence>
<dbReference type="PANTHER" id="PTHR23082">
    <property type="entry name" value="TRANSCRIPTION INITIATION FACTOR IIIC TFIIIC , POLYPEPTIDE 3-RELATED"/>
    <property type="match status" value="1"/>
</dbReference>
<keyword evidence="1" id="KW-0802">TPR repeat</keyword>
<name>G3AY80_CANTC</name>
<keyword evidence="4" id="KW-1185">Reference proteome</keyword>
<reference evidence="3 4" key="1">
    <citation type="journal article" date="2011" name="Proc. Natl. Acad. Sci. U.S.A.">
        <title>Comparative genomics of xylose-fermenting fungi for enhanced biofuel production.</title>
        <authorList>
            <person name="Wohlbach D.J."/>
            <person name="Kuo A."/>
            <person name="Sato T.K."/>
            <person name="Potts K.M."/>
            <person name="Salamov A.A."/>
            <person name="LaButti K.M."/>
            <person name="Sun H."/>
            <person name="Clum A."/>
            <person name="Pangilinan J.L."/>
            <person name="Lindquist E.A."/>
            <person name="Lucas S."/>
            <person name="Lapidus A."/>
            <person name="Jin M."/>
            <person name="Gunawan C."/>
            <person name="Balan V."/>
            <person name="Dale B.E."/>
            <person name="Jeffries T.W."/>
            <person name="Zinkel R."/>
            <person name="Barry K.W."/>
            <person name="Grigoriev I.V."/>
            <person name="Gasch A.P."/>
        </authorList>
    </citation>
    <scope>NUCLEOTIDE SEQUENCE [LARGE SCALE GENOMIC DNA]</scope>
    <source>
        <strain evidence="4">ATCC 10573 / BCRC 21748 / CBS 615 / JCM 9827 / NBRC 10315 / NRRL Y-1498 / VKM Y-70</strain>
    </source>
</reference>
<feature type="repeat" description="TPR" evidence="1">
    <location>
        <begin position="114"/>
        <end position="147"/>
    </location>
</feature>
<dbReference type="HOGENOM" id="CLU_002391_0_1_1"/>
<dbReference type="GO" id="GO:0006383">
    <property type="term" value="P:transcription by RNA polymerase III"/>
    <property type="evidence" value="ECO:0007669"/>
    <property type="project" value="InterPro"/>
</dbReference>
<dbReference type="InterPro" id="IPR019734">
    <property type="entry name" value="TPR_rpt"/>
</dbReference>
<dbReference type="SMART" id="SM00028">
    <property type="entry name" value="TPR"/>
    <property type="match status" value="8"/>
</dbReference>
<dbReference type="InterPro" id="IPR039340">
    <property type="entry name" value="Tfc4/TFIIIC-102/Sfc4"/>
</dbReference>
<dbReference type="Gene3D" id="1.25.40.10">
    <property type="entry name" value="Tetratricopeptide repeat domain"/>
    <property type="match status" value="3"/>
</dbReference>
<dbReference type="AlphaFoldDB" id="G3AY80"/>
<dbReference type="Pfam" id="PF13174">
    <property type="entry name" value="TPR_6"/>
    <property type="match status" value="1"/>
</dbReference>
<protein>
    <submittedName>
        <fullName evidence="3">TPR-like protein</fullName>
    </submittedName>
</protein>
<dbReference type="Pfam" id="PF13432">
    <property type="entry name" value="TPR_16"/>
    <property type="match status" value="2"/>
</dbReference>
<dbReference type="EMBL" id="GL996512">
    <property type="protein sequence ID" value="EGV65785.1"/>
    <property type="molecule type" value="Genomic_DNA"/>
</dbReference>
<dbReference type="GO" id="GO:0000127">
    <property type="term" value="C:transcription factor TFIIIC complex"/>
    <property type="evidence" value="ECO:0007669"/>
    <property type="project" value="TreeGrafter"/>
</dbReference>
<organism evidence="4">
    <name type="scientific">Candida tenuis (strain ATCC 10573 / BCRC 21748 / CBS 615 / JCM 9827 / NBRC 10315 / NRRL Y-1498 / VKM Y-70)</name>
    <name type="common">Yeast</name>
    <name type="synonym">Yamadazyma tenuis</name>
    <dbReference type="NCBI Taxonomy" id="590646"/>
    <lineage>
        <taxon>Eukaryota</taxon>
        <taxon>Fungi</taxon>
        <taxon>Dikarya</taxon>
        <taxon>Ascomycota</taxon>
        <taxon>Saccharomycotina</taxon>
        <taxon>Pichiomycetes</taxon>
        <taxon>Debaryomycetaceae</taxon>
        <taxon>Yamadazyma</taxon>
    </lineage>
</organism>
<sequence>MSTNSRPVRRRRNVIHTDDIDDDLHKLNHSTRQPTLEEEEEYEESDYYEDTGSRNNGPDPSDDEFGTFRPPEFDSGEDESYTDDSDARDEFYDHLRAANNLRPRAKGKENDPEVLMNLEMADTAFVHEDYDEAVKYYSEVVRIDPKHVRSYRILGDIAKSRGKLNDCCTYWFLAAVNSEWDGQLWSMVADLSASLGHTTQAIKAYGKAIGLRTEDRSRLMLERSLLYKKTRQFGRALDGFRKLCSLDPTNREYIKELASIYVQDRRENDAINLYMDIFDKNIHKGGKTNEPFPEFRWEDLNILAELYITKRAWKPALRVILLASRFLQNRLDEYWWDNHANDAEFEEEKRKEVLAEINADPSFYDREVFLPIDIRYKLGQVRLELDQKDEAMKHFHVLLDEDNEEEIADLLLEAGKCLEMHGYFSDALIFLTRAVLYERTSDIDTVILLANCYFEVGDYAEARDAYEAVLNATPDDMTIKLSLAEALYRLSDIKQAEELLAEVAASRKKLTQESIGAKELKEVDITEEREETGVSIFLETRPVKLTKKPTEDEKIAAEEASKRKVLETFRRMQRLQDDITKGEPIAINAWMQSASRLIEMFMSVPNFFPRDKNRTFKGIVSYRRKKPMEIDERIARVYNLFEGMSIMDNNSRSFLTSEKEFRGLDYDSWFMIFIQYVLLEARFKNDLEYATSLIEVAGAVSVFVQDKNKSAIIRLVKLSFGIATGDYLAMVMTYVRYFLTGNQFSPFIYKLFLCCFASGTDAWEAFSNYNHQKFFLRQLKAYDSVCSGKKITGMATISADIKGLKFKNEHCELLYIYSNLLGGNRNFISPLVYLSRVYLGYDQDPMVCLTLGLAHVHRSMQRLSANRHMQLLQGISYVMQYRELRLVNSTIYEEQEVEFNIGKLFHMIGLVSEAVVHYNKVLEYHDQLINDPDYDMSVEAAYNLALIYNLNGNSALARELTEKYLTI</sequence>
<dbReference type="SUPFAM" id="SSF48452">
    <property type="entry name" value="TPR-like"/>
    <property type="match status" value="2"/>
</dbReference>
<gene>
    <name evidence="3" type="ORF">CANTEDRAFT_129245</name>
</gene>
<evidence type="ECO:0000256" key="2">
    <source>
        <dbReference type="SAM" id="MobiDB-lite"/>
    </source>
</evidence>
<dbReference type="STRING" id="590646.G3AY80"/>
<dbReference type="eggNOG" id="KOG2076">
    <property type="taxonomic scope" value="Eukaryota"/>
</dbReference>
<feature type="compositionally biased region" description="Basic and acidic residues" evidence="2">
    <location>
        <begin position="15"/>
        <end position="26"/>
    </location>
</feature>
<dbReference type="Proteomes" id="UP000000707">
    <property type="component" value="Unassembled WGS sequence"/>
</dbReference>
<evidence type="ECO:0000256" key="1">
    <source>
        <dbReference type="PROSITE-ProRule" id="PRU00339"/>
    </source>
</evidence>
<dbReference type="PROSITE" id="PS50005">
    <property type="entry name" value="TPR"/>
    <property type="match status" value="3"/>
</dbReference>
<feature type="repeat" description="TPR" evidence="1">
    <location>
        <begin position="217"/>
        <end position="250"/>
    </location>
</feature>